<sequence>MTKNIAILHRIVILLVLLGGGQVLAQQALPNGRFLQDSVKLGEPVKYILTYKHSPDLEVFFPDSSYDFSPFEYIDKEFFPTVTDSTGSLDSVVYTLATFEIENIQGLAVPALIHKEDQEESDKIYPEKDQVALIELVEQVSDPAELFENTTAAKVNRQFDTEKWSLIAGGVLGVVVILGLVFNKPVRKAYRLKRLRNQHRHFMATYEGLIHKDIDDQKLEKVIKLWKGYTAKLVDMPLYSYTTKEIQRTIPDEKLNDSLKNIDRYIYAGLQDDQIKEHLHYLRDFSLDAFNKKVEEVKHA</sequence>
<evidence type="ECO:0000313" key="3">
    <source>
        <dbReference type="Proteomes" id="UP001403385"/>
    </source>
</evidence>
<dbReference type="AlphaFoldDB" id="A0AAW9RYI2"/>
<evidence type="ECO:0000313" key="2">
    <source>
        <dbReference type="EMBL" id="MEN7546608.1"/>
    </source>
</evidence>
<accession>A0AAW9RYI2</accession>
<dbReference type="Proteomes" id="UP001403385">
    <property type="component" value="Unassembled WGS sequence"/>
</dbReference>
<evidence type="ECO:0000256" key="1">
    <source>
        <dbReference type="SAM" id="Phobius"/>
    </source>
</evidence>
<name>A0AAW9RYI2_9BACT</name>
<keyword evidence="1" id="KW-0812">Transmembrane</keyword>
<feature type="transmembrane region" description="Helical" evidence="1">
    <location>
        <begin position="164"/>
        <end position="183"/>
    </location>
</feature>
<gene>
    <name evidence="2" type="ORF">AAG747_01735</name>
</gene>
<keyword evidence="1" id="KW-0472">Membrane</keyword>
<protein>
    <submittedName>
        <fullName evidence="2">Uncharacterized protein</fullName>
    </submittedName>
</protein>
<proteinExistence type="predicted"/>
<dbReference type="RefSeq" id="WP_346819392.1">
    <property type="nucleotide sequence ID" value="NZ_JBDKWZ010000001.1"/>
</dbReference>
<organism evidence="2 3">
    <name type="scientific">Rapidithrix thailandica</name>
    <dbReference type="NCBI Taxonomy" id="413964"/>
    <lineage>
        <taxon>Bacteria</taxon>
        <taxon>Pseudomonadati</taxon>
        <taxon>Bacteroidota</taxon>
        <taxon>Cytophagia</taxon>
        <taxon>Cytophagales</taxon>
        <taxon>Flammeovirgaceae</taxon>
        <taxon>Rapidithrix</taxon>
    </lineage>
</organism>
<keyword evidence="1" id="KW-1133">Transmembrane helix</keyword>
<keyword evidence="3" id="KW-1185">Reference proteome</keyword>
<reference evidence="2 3" key="1">
    <citation type="submission" date="2024-04" db="EMBL/GenBank/DDBJ databases">
        <title>Novel genus in family Flammeovirgaceae.</title>
        <authorList>
            <person name="Nguyen T.H."/>
            <person name="Vuong T.Q."/>
            <person name="Le H."/>
            <person name="Kim S.-G."/>
        </authorList>
    </citation>
    <scope>NUCLEOTIDE SEQUENCE [LARGE SCALE GENOMIC DNA]</scope>
    <source>
        <strain evidence="2 3">JCM 23209</strain>
    </source>
</reference>
<comment type="caution">
    <text evidence="2">The sequence shown here is derived from an EMBL/GenBank/DDBJ whole genome shotgun (WGS) entry which is preliminary data.</text>
</comment>
<dbReference type="EMBL" id="JBDKWZ010000001">
    <property type="protein sequence ID" value="MEN7546608.1"/>
    <property type="molecule type" value="Genomic_DNA"/>
</dbReference>